<organism evidence="4 5">
    <name type="scientific">Ciona intestinalis</name>
    <name type="common">Transparent sea squirt</name>
    <name type="synonym">Ascidia intestinalis</name>
    <dbReference type="NCBI Taxonomy" id="7719"/>
    <lineage>
        <taxon>Eukaryota</taxon>
        <taxon>Metazoa</taxon>
        <taxon>Chordata</taxon>
        <taxon>Tunicata</taxon>
        <taxon>Ascidiacea</taxon>
        <taxon>Phlebobranchia</taxon>
        <taxon>Cionidae</taxon>
        <taxon>Ciona</taxon>
    </lineage>
</organism>
<dbReference type="PANTHER" id="PTHR24543">
    <property type="entry name" value="MULTICOPPER OXIDASE-RELATED"/>
    <property type="match status" value="1"/>
</dbReference>
<sequence>MLKLCCLFTFCFLLHNIREIKSQQPEEICFRPPSNPNPGRPGKRGPPGGKCDRGDVGPTGQCVCDGMSQLRQEIQQLNRKIATLEQFQHSHTDKLTYCSVGMEDRRVRDEDITASATFDTGINTFHLPKYARLDNVDVLGHHIGAWASGNQSAGNWIQVDLQSPTLLTGVVTQGRPGGHFMQWITSYKIAYGINQTSFQTIQNSDGNDVIFQGNRDIDTKVTNMFPAPIIGRYVRL</sequence>
<dbReference type="GeneTree" id="ENSGT00940000161181"/>
<dbReference type="CDD" id="cd00057">
    <property type="entry name" value="FA58C"/>
    <property type="match status" value="1"/>
</dbReference>
<keyword evidence="5" id="KW-1185">Reference proteome</keyword>
<proteinExistence type="predicted"/>
<dbReference type="PROSITE" id="PS01285">
    <property type="entry name" value="FA58C_1"/>
    <property type="match status" value="1"/>
</dbReference>
<reference evidence="5" key="1">
    <citation type="journal article" date="2002" name="Science">
        <title>The draft genome of Ciona intestinalis: insights into chordate and vertebrate origins.</title>
        <authorList>
            <person name="Dehal P."/>
            <person name="Satou Y."/>
            <person name="Campbell R.K."/>
            <person name="Chapman J."/>
            <person name="Degnan B."/>
            <person name="De Tomaso A."/>
            <person name="Davidson B."/>
            <person name="Di Gregorio A."/>
            <person name="Gelpke M."/>
            <person name="Goodstein D.M."/>
            <person name="Harafuji N."/>
            <person name="Hastings K.E."/>
            <person name="Ho I."/>
            <person name="Hotta K."/>
            <person name="Huang W."/>
            <person name="Kawashima T."/>
            <person name="Lemaire P."/>
            <person name="Martinez D."/>
            <person name="Meinertzhagen I.A."/>
            <person name="Necula S."/>
            <person name="Nonaka M."/>
            <person name="Putnam N."/>
            <person name="Rash S."/>
            <person name="Saiga H."/>
            <person name="Satake M."/>
            <person name="Terry A."/>
            <person name="Yamada L."/>
            <person name="Wang H.G."/>
            <person name="Awazu S."/>
            <person name="Azumi K."/>
            <person name="Boore J."/>
            <person name="Branno M."/>
            <person name="Chin-Bow S."/>
            <person name="DeSantis R."/>
            <person name="Doyle S."/>
            <person name="Francino P."/>
            <person name="Keys D.N."/>
            <person name="Haga S."/>
            <person name="Hayashi H."/>
            <person name="Hino K."/>
            <person name="Imai K.S."/>
            <person name="Inaba K."/>
            <person name="Kano S."/>
            <person name="Kobayashi K."/>
            <person name="Kobayashi M."/>
            <person name="Lee B.I."/>
            <person name="Makabe K.W."/>
            <person name="Manohar C."/>
            <person name="Matassi G."/>
            <person name="Medina M."/>
            <person name="Mochizuki Y."/>
            <person name="Mount S."/>
            <person name="Morishita T."/>
            <person name="Miura S."/>
            <person name="Nakayama A."/>
            <person name="Nishizaka S."/>
            <person name="Nomoto H."/>
            <person name="Ohta F."/>
            <person name="Oishi K."/>
            <person name="Rigoutsos I."/>
            <person name="Sano M."/>
            <person name="Sasaki A."/>
            <person name="Sasakura Y."/>
            <person name="Shoguchi E."/>
            <person name="Shin-i T."/>
            <person name="Spagnuolo A."/>
            <person name="Stainier D."/>
            <person name="Suzuki M.M."/>
            <person name="Tassy O."/>
            <person name="Takatori N."/>
            <person name="Tokuoka M."/>
            <person name="Yagi K."/>
            <person name="Yoshizaki F."/>
            <person name="Wada S."/>
            <person name="Zhang C."/>
            <person name="Hyatt P.D."/>
            <person name="Larimer F."/>
            <person name="Detter C."/>
            <person name="Doggett N."/>
            <person name="Glavina T."/>
            <person name="Hawkins T."/>
            <person name="Richardson P."/>
            <person name="Lucas S."/>
            <person name="Kohara Y."/>
            <person name="Levine M."/>
            <person name="Satoh N."/>
            <person name="Rokhsar D.S."/>
        </authorList>
    </citation>
    <scope>NUCLEOTIDE SEQUENCE [LARGE SCALE GENOMIC DNA]</scope>
</reference>
<evidence type="ECO:0000256" key="1">
    <source>
        <dbReference type="SAM" id="MobiDB-lite"/>
    </source>
</evidence>
<evidence type="ECO:0000313" key="4">
    <source>
        <dbReference type="Ensembl" id="ENSCINP00000036394.1"/>
    </source>
</evidence>
<dbReference type="PANTHER" id="PTHR24543:SF325">
    <property type="entry name" value="F5_8 TYPE C DOMAIN-CONTAINING PROTEIN"/>
    <property type="match status" value="1"/>
</dbReference>
<feature type="domain" description="F5/8 type C" evidence="3">
    <location>
        <begin position="95"/>
        <end position="236"/>
    </location>
</feature>
<feature type="signal peptide" evidence="2">
    <location>
        <begin position="1"/>
        <end position="22"/>
    </location>
</feature>
<protein>
    <recommendedName>
        <fullName evidence="3">F5/8 type C domain-containing protein</fullName>
    </recommendedName>
</protein>
<dbReference type="Pfam" id="PF00754">
    <property type="entry name" value="F5_F8_type_C"/>
    <property type="match status" value="1"/>
</dbReference>
<name>H2Y3A9_CIOIN</name>
<dbReference type="SMART" id="SM00231">
    <property type="entry name" value="FA58C"/>
    <property type="match status" value="1"/>
</dbReference>
<feature type="region of interest" description="Disordered" evidence="1">
    <location>
        <begin position="28"/>
        <end position="53"/>
    </location>
</feature>
<reference evidence="4" key="2">
    <citation type="submission" date="2025-08" db="UniProtKB">
        <authorList>
            <consortium name="Ensembl"/>
        </authorList>
    </citation>
    <scope>IDENTIFICATION</scope>
</reference>
<dbReference type="OMA" id="QQPEEIC"/>
<dbReference type="InterPro" id="IPR000421">
    <property type="entry name" value="FA58C"/>
</dbReference>
<dbReference type="Proteomes" id="UP000008144">
    <property type="component" value="Unassembled WGS sequence"/>
</dbReference>
<dbReference type="AlphaFoldDB" id="H2Y3A9"/>
<dbReference type="PROSITE" id="PS50022">
    <property type="entry name" value="FA58C_3"/>
    <property type="match status" value="1"/>
</dbReference>
<dbReference type="InParanoid" id="H2Y3A9"/>
<evidence type="ECO:0000313" key="5">
    <source>
        <dbReference type="Proteomes" id="UP000008144"/>
    </source>
</evidence>
<dbReference type="Gene3D" id="2.60.120.260">
    <property type="entry name" value="Galactose-binding domain-like"/>
    <property type="match status" value="1"/>
</dbReference>
<dbReference type="Ensembl" id="ENSCINT00000037128.1">
    <property type="protein sequence ID" value="ENSCINP00000036394.1"/>
    <property type="gene ID" value="ENSCING00000021819.1"/>
</dbReference>
<evidence type="ECO:0000259" key="3">
    <source>
        <dbReference type="PROSITE" id="PS50022"/>
    </source>
</evidence>
<dbReference type="SUPFAM" id="SSF49785">
    <property type="entry name" value="Galactose-binding domain-like"/>
    <property type="match status" value="1"/>
</dbReference>
<accession>H2Y3A9</accession>
<reference evidence="4" key="3">
    <citation type="submission" date="2025-09" db="UniProtKB">
        <authorList>
            <consortium name="Ensembl"/>
        </authorList>
    </citation>
    <scope>IDENTIFICATION</scope>
</reference>
<dbReference type="HOGENOM" id="CLU_030066_1_2_1"/>
<evidence type="ECO:0000256" key="2">
    <source>
        <dbReference type="SAM" id="SignalP"/>
    </source>
</evidence>
<keyword evidence="2" id="KW-0732">Signal</keyword>
<feature type="chain" id="PRO_5003578336" description="F5/8 type C domain-containing protein" evidence="2">
    <location>
        <begin position="23"/>
        <end position="236"/>
    </location>
</feature>
<dbReference type="InterPro" id="IPR008979">
    <property type="entry name" value="Galactose-bd-like_sf"/>
</dbReference>